<dbReference type="EMBL" id="FTOJ01000013">
    <property type="protein sequence ID" value="SIT09011.1"/>
    <property type="molecule type" value="Genomic_DNA"/>
</dbReference>
<evidence type="ECO:0000313" key="8">
    <source>
        <dbReference type="EMBL" id="SIT08769.1"/>
    </source>
</evidence>
<feature type="domain" description="Resolvase/invertase-type recombinase catalytic" evidence="7">
    <location>
        <begin position="7"/>
        <end position="140"/>
    </location>
</feature>
<evidence type="ECO:0000256" key="6">
    <source>
        <dbReference type="PIRSR" id="PIRSR606118-50"/>
    </source>
</evidence>
<dbReference type="InterPro" id="IPR006119">
    <property type="entry name" value="Resolv_N"/>
</dbReference>
<comment type="similarity">
    <text evidence="1">Belongs to the site-specific recombinase resolvase family.</text>
</comment>
<organism evidence="8 10">
    <name type="scientific">Chryseobacterium piscicola</name>
    <dbReference type="NCBI Taxonomy" id="551459"/>
    <lineage>
        <taxon>Bacteria</taxon>
        <taxon>Pseudomonadati</taxon>
        <taxon>Bacteroidota</taxon>
        <taxon>Flavobacteriia</taxon>
        <taxon>Flavobacteriales</taxon>
        <taxon>Weeksellaceae</taxon>
        <taxon>Chryseobacterium group</taxon>
        <taxon>Chryseobacterium</taxon>
    </lineage>
</organism>
<sequence>MQLSILMKIGYIRISTQDQNYNLQEDALNKLGCEMIFKETVSGATKERPQLKKLLEQIRKGDVVVVYKLDRLGRSLKHLLEIVEILNSKNVALQSLHDNIDTTTPQGRLFFNISASFAEFEKDLIRERTKAGLEAARERGKKGGRRKGLSKEAQQKAIIAENYYNEGIKSVNEIAADLKISKMTMYKYLRERNVEIKVYNRK</sequence>
<evidence type="ECO:0000256" key="2">
    <source>
        <dbReference type="ARBA" id="ARBA00022908"/>
    </source>
</evidence>
<proteinExistence type="inferred from homology"/>
<dbReference type="Gene3D" id="3.40.50.1390">
    <property type="entry name" value="Resolvase, N-terminal catalytic domain"/>
    <property type="match status" value="1"/>
</dbReference>
<dbReference type="InterPro" id="IPR036162">
    <property type="entry name" value="Resolvase-like_N_sf"/>
</dbReference>
<gene>
    <name evidence="8" type="ORF">SAMN05421796_11312</name>
    <name evidence="9" type="ORF">SAMN05421796_11329</name>
</gene>
<dbReference type="GO" id="GO:0015074">
    <property type="term" value="P:DNA integration"/>
    <property type="evidence" value="ECO:0007669"/>
    <property type="project" value="UniProtKB-KW"/>
</dbReference>
<dbReference type="Pfam" id="PF02796">
    <property type="entry name" value="HTH_7"/>
    <property type="match status" value="1"/>
</dbReference>
<evidence type="ECO:0000313" key="10">
    <source>
        <dbReference type="Proteomes" id="UP000186246"/>
    </source>
</evidence>
<dbReference type="PANTHER" id="PTHR30461:SF2">
    <property type="entry name" value="SERINE RECOMBINASE PINE-RELATED"/>
    <property type="match status" value="1"/>
</dbReference>
<dbReference type="InterPro" id="IPR006120">
    <property type="entry name" value="Resolvase_HTH_dom"/>
</dbReference>
<dbReference type="PROSITE" id="PS00398">
    <property type="entry name" value="RECOMBINASES_2"/>
    <property type="match status" value="1"/>
</dbReference>
<dbReference type="InterPro" id="IPR006118">
    <property type="entry name" value="Recombinase_CS"/>
</dbReference>
<dbReference type="EMBL" id="FTOJ01000013">
    <property type="protein sequence ID" value="SIT08769.1"/>
    <property type="molecule type" value="Genomic_DNA"/>
</dbReference>
<evidence type="ECO:0000256" key="5">
    <source>
        <dbReference type="ARBA" id="ARBA00023172"/>
    </source>
</evidence>
<reference evidence="8" key="1">
    <citation type="submission" date="2017-01" db="EMBL/GenBank/DDBJ databases">
        <authorList>
            <person name="Mah S.A."/>
            <person name="Swanson W.J."/>
            <person name="Moy G.W."/>
            <person name="Vacquier V.D."/>
        </authorList>
    </citation>
    <scope>NUCLEOTIDE SEQUENCE [LARGE SCALE GENOMIC DNA]</scope>
    <source>
        <strain evidence="8">DSM 21068</strain>
    </source>
</reference>
<name>A0A1N7PEF8_9FLAO</name>
<dbReference type="PANTHER" id="PTHR30461">
    <property type="entry name" value="DNA-INVERTASE FROM LAMBDOID PROPHAGE"/>
    <property type="match status" value="1"/>
</dbReference>
<protein>
    <submittedName>
        <fullName evidence="8">Site-specific DNA recombinase</fullName>
    </submittedName>
</protein>
<dbReference type="STRING" id="551459.SAMN05421796_11312"/>
<evidence type="ECO:0000256" key="4">
    <source>
        <dbReference type="ARBA" id="ARBA00023125"/>
    </source>
</evidence>
<dbReference type="GO" id="GO:0000150">
    <property type="term" value="F:DNA strand exchange activity"/>
    <property type="evidence" value="ECO:0007669"/>
    <property type="project" value="UniProtKB-KW"/>
</dbReference>
<evidence type="ECO:0000259" key="7">
    <source>
        <dbReference type="PROSITE" id="PS51736"/>
    </source>
</evidence>
<evidence type="ECO:0000313" key="9">
    <source>
        <dbReference type="EMBL" id="SIT09011.1"/>
    </source>
</evidence>
<evidence type="ECO:0000256" key="1">
    <source>
        <dbReference type="ARBA" id="ARBA00009913"/>
    </source>
</evidence>
<dbReference type="SUPFAM" id="SSF53041">
    <property type="entry name" value="Resolvase-like"/>
    <property type="match status" value="1"/>
</dbReference>
<dbReference type="CDD" id="cd03768">
    <property type="entry name" value="SR_ResInv"/>
    <property type="match status" value="1"/>
</dbReference>
<keyword evidence="3" id="KW-0230">DNA invertase</keyword>
<dbReference type="GO" id="GO:0003677">
    <property type="term" value="F:DNA binding"/>
    <property type="evidence" value="ECO:0007669"/>
    <property type="project" value="UniProtKB-KW"/>
</dbReference>
<keyword evidence="2" id="KW-0229">DNA integration</keyword>
<dbReference type="PROSITE" id="PS51736">
    <property type="entry name" value="RECOMBINASES_3"/>
    <property type="match status" value="1"/>
</dbReference>
<dbReference type="AlphaFoldDB" id="A0A1N7PEF8"/>
<feature type="active site" description="O-(5'-phospho-DNA)-serine intermediate" evidence="6">
    <location>
        <position position="15"/>
    </location>
</feature>
<dbReference type="Proteomes" id="UP000186246">
    <property type="component" value="Unassembled WGS sequence"/>
</dbReference>
<dbReference type="FunFam" id="3.40.50.1390:FF:000001">
    <property type="entry name" value="DNA recombinase"/>
    <property type="match status" value="1"/>
</dbReference>
<dbReference type="Pfam" id="PF00239">
    <property type="entry name" value="Resolvase"/>
    <property type="match status" value="1"/>
</dbReference>
<reference evidence="10" key="2">
    <citation type="submission" date="2017-01" db="EMBL/GenBank/DDBJ databases">
        <authorList>
            <person name="Varghese N."/>
            <person name="Submissions S."/>
        </authorList>
    </citation>
    <scope>NUCLEOTIDE SEQUENCE [LARGE SCALE GENOMIC DNA]</scope>
    <source>
        <strain evidence="10">DSM 21068</strain>
    </source>
</reference>
<dbReference type="InterPro" id="IPR050639">
    <property type="entry name" value="SSR_resolvase"/>
</dbReference>
<evidence type="ECO:0000256" key="3">
    <source>
        <dbReference type="ARBA" id="ARBA00023100"/>
    </source>
</evidence>
<accession>A0A1N7PEF8</accession>
<keyword evidence="5" id="KW-0233">DNA recombination</keyword>
<dbReference type="SMART" id="SM00857">
    <property type="entry name" value="Resolvase"/>
    <property type="match status" value="1"/>
</dbReference>
<dbReference type="Gene3D" id="1.10.10.60">
    <property type="entry name" value="Homeodomain-like"/>
    <property type="match status" value="1"/>
</dbReference>
<keyword evidence="4" id="KW-0238">DNA-binding</keyword>